<proteinExistence type="predicted"/>
<dbReference type="PANTHER" id="PTHR34153">
    <property type="entry name" value="SI:CH211-262H13.3-RELATED-RELATED"/>
    <property type="match status" value="1"/>
</dbReference>
<evidence type="ECO:0000256" key="1">
    <source>
        <dbReference type="SAM" id="MobiDB-lite"/>
    </source>
</evidence>
<evidence type="ECO:0000313" key="3">
    <source>
        <dbReference type="Proteomes" id="UP000198287"/>
    </source>
</evidence>
<comment type="caution">
    <text evidence="2">The sequence shown here is derived from an EMBL/GenBank/DDBJ whole genome shotgun (WGS) entry which is preliminary data.</text>
</comment>
<protein>
    <submittedName>
        <fullName evidence="2">Uncharacterized protein</fullName>
    </submittedName>
</protein>
<name>A0A226DJW6_FOLCA</name>
<evidence type="ECO:0000313" key="2">
    <source>
        <dbReference type="EMBL" id="OXA45144.1"/>
    </source>
</evidence>
<keyword evidence="3" id="KW-1185">Reference proteome</keyword>
<accession>A0A226DJW6</accession>
<dbReference type="Proteomes" id="UP000198287">
    <property type="component" value="Unassembled WGS sequence"/>
</dbReference>
<dbReference type="EMBL" id="LNIX01000018">
    <property type="protein sequence ID" value="OXA45144.1"/>
    <property type="molecule type" value="Genomic_DNA"/>
</dbReference>
<sequence>MNHDQVDEGVAPDENVESQQFLSVPVVYDDSAFKSEVLKQLEAITITLQEHGSLLNSIISQLDEQLASNKNDDGCYEFQVNTFPVTSVTKLREIDSLMLNNSSAKQKMVAILAGCGGSNVERAVDLMFAKLVDDEVSGIHSFKGKGKKLSFTSYSGLMDVLLGSLSTCYKNDKIKLKFFDFPIRRIASYPRTKPLATFENLNNAIPKTLKKAADRSRLKNKPIVEVKETSKRSDDDINLETSQ</sequence>
<feature type="compositionally biased region" description="Basic and acidic residues" evidence="1">
    <location>
        <begin position="221"/>
        <end position="235"/>
    </location>
</feature>
<dbReference type="PANTHER" id="PTHR34153:SF2">
    <property type="entry name" value="SI:CH211-262H13.3-RELATED"/>
    <property type="match status" value="1"/>
</dbReference>
<dbReference type="AlphaFoldDB" id="A0A226DJW6"/>
<feature type="region of interest" description="Disordered" evidence="1">
    <location>
        <begin position="221"/>
        <end position="243"/>
    </location>
</feature>
<gene>
    <name evidence="2" type="ORF">Fcan01_20215</name>
</gene>
<organism evidence="2 3">
    <name type="scientific">Folsomia candida</name>
    <name type="common">Springtail</name>
    <dbReference type="NCBI Taxonomy" id="158441"/>
    <lineage>
        <taxon>Eukaryota</taxon>
        <taxon>Metazoa</taxon>
        <taxon>Ecdysozoa</taxon>
        <taxon>Arthropoda</taxon>
        <taxon>Hexapoda</taxon>
        <taxon>Collembola</taxon>
        <taxon>Entomobryomorpha</taxon>
        <taxon>Isotomoidea</taxon>
        <taxon>Isotomidae</taxon>
        <taxon>Proisotominae</taxon>
        <taxon>Folsomia</taxon>
    </lineage>
</organism>
<reference evidence="2 3" key="1">
    <citation type="submission" date="2015-12" db="EMBL/GenBank/DDBJ databases">
        <title>The genome of Folsomia candida.</title>
        <authorList>
            <person name="Faddeeva A."/>
            <person name="Derks M.F."/>
            <person name="Anvar Y."/>
            <person name="Smit S."/>
            <person name="Van Straalen N."/>
            <person name="Roelofs D."/>
        </authorList>
    </citation>
    <scope>NUCLEOTIDE SEQUENCE [LARGE SCALE GENOMIC DNA]</scope>
    <source>
        <strain evidence="2 3">VU population</strain>
        <tissue evidence="2">Whole body</tissue>
    </source>
</reference>